<proteinExistence type="predicted"/>
<dbReference type="Proteomes" id="UP001165283">
    <property type="component" value="Unassembled WGS sequence"/>
</dbReference>
<organism evidence="1 2">
    <name type="scientific">Pseudonocardia humida</name>
    <dbReference type="NCBI Taxonomy" id="2800819"/>
    <lineage>
        <taxon>Bacteria</taxon>
        <taxon>Bacillati</taxon>
        <taxon>Actinomycetota</taxon>
        <taxon>Actinomycetes</taxon>
        <taxon>Pseudonocardiales</taxon>
        <taxon>Pseudonocardiaceae</taxon>
        <taxon>Pseudonocardia</taxon>
    </lineage>
</organism>
<name>A0ABT0ZVW2_9PSEU</name>
<reference evidence="1" key="1">
    <citation type="submission" date="2021-04" db="EMBL/GenBank/DDBJ databases">
        <title>Pseudonocardia sp. nov., isolated from sandy soil of mangrove forest.</title>
        <authorList>
            <person name="Zan Z."/>
            <person name="Huang R."/>
            <person name="Liu W."/>
        </authorList>
    </citation>
    <scope>NUCLEOTIDE SEQUENCE</scope>
    <source>
        <strain evidence="1">S2-4</strain>
    </source>
</reference>
<comment type="caution">
    <text evidence="1">The sequence shown here is derived from an EMBL/GenBank/DDBJ whole genome shotgun (WGS) entry which is preliminary data.</text>
</comment>
<accession>A0ABT0ZVW2</accession>
<protein>
    <recommendedName>
        <fullName evidence="3">STAS domain-containing protein</fullName>
    </recommendedName>
</protein>
<evidence type="ECO:0000313" key="1">
    <source>
        <dbReference type="EMBL" id="MCO1654880.1"/>
    </source>
</evidence>
<dbReference type="Gene3D" id="3.30.750.24">
    <property type="entry name" value="STAS domain"/>
    <property type="match status" value="1"/>
</dbReference>
<dbReference type="RefSeq" id="WP_252436585.1">
    <property type="nucleotide sequence ID" value="NZ_JAGSOV010000015.1"/>
</dbReference>
<evidence type="ECO:0000313" key="2">
    <source>
        <dbReference type="Proteomes" id="UP001165283"/>
    </source>
</evidence>
<gene>
    <name evidence="1" type="ORF">KDL28_07390</name>
</gene>
<dbReference type="InterPro" id="IPR036513">
    <property type="entry name" value="STAS_dom_sf"/>
</dbReference>
<keyword evidence="2" id="KW-1185">Reference proteome</keyword>
<sequence length="92" mass="9805">MTVTHSDNRGAVRVTGDLPAADLDALRRTIAEHLALPRSAGTEAVVLDMREAGVCDPGLRDELLRVLLICADHDAGLRIVPGDSVRRVLGDP</sequence>
<evidence type="ECO:0008006" key="3">
    <source>
        <dbReference type="Google" id="ProtNLM"/>
    </source>
</evidence>
<dbReference type="EMBL" id="JAGSOV010000015">
    <property type="protein sequence ID" value="MCO1654880.1"/>
    <property type="molecule type" value="Genomic_DNA"/>
</dbReference>